<accession>A0A9D7LRT1</accession>
<evidence type="ECO:0000313" key="2">
    <source>
        <dbReference type="Proteomes" id="UP000808146"/>
    </source>
</evidence>
<comment type="caution">
    <text evidence="1">The sequence shown here is derived from an EMBL/GenBank/DDBJ whole genome shotgun (WGS) entry which is preliminary data.</text>
</comment>
<sequence length="121" mass="13232">MAHAKSREVSLAIKTTDELLKSLDDLRAAWKHDHSTLPKGLSCSESKEGQFILVAAESAFVTIPGACVIKGIGAVELLPLTTVFEEGSNSKTLILKATPEGWKFSVKFMPPIVRERNVKRL</sequence>
<proteinExistence type="predicted"/>
<reference evidence="1" key="1">
    <citation type="submission" date="2020-10" db="EMBL/GenBank/DDBJ databases">
        <title>Connecting structure to function with the recovery of over 1000 high-quality activated sludge metagenome-assembled genomes encoding full-length rRNA genes using long-read sequencing.</title>
        <authorList>
            <person name="Singleton C.M."/>
            <person name="Petriglieri F."/>
            <person name="Kristensen J.M."/>
            <person name="Kirkegaard R.H."/>
            <person name="Michaelsen T.Y."/>
            <person name="Andersen M.H."/>
            <person name="Karst S.M."/>
            <person name="Dueholm M.S."/>
            <person name="Nielsen P.H."/>
            <person name="Albertsen M."/>
        </authorList>
    </citation>
    <scope>NUCLEOTIDE SEQUENCE</scope>
    <source>
        <strain evidence="1">OdNE_18-Q3-R46-58_BAT3C.305</strain>
    </source>
</reference>
<gene>
    <name evidence="1" type="ORF">IPN75_11095</name>
</gene>
<protein>
    <submittedName>
        <fullName evidence="1">Uncharacterized protein</fullName>
    </submittedName>
</protein>
<dbReference type="AlphaFoldDB" id="A0A9D7LRT1"/>
<evidence type="ECO:0000313" key="1">
    <source>
        <dbReference type="EMBL" id="MBK8890880.1"/>
    </source>
</evidence>
<name>A0A9D7LRT1_9RHOO</name>
<dbReference type="EMBL" id="JADKBR010000015">
    <property type="protein sequence ID" value="MBK8890880.1"/>
    <property type="molecule type" value="Genomic_DNA"/>
</dbReference>
<organism evidence="1 2">
    <name type="scientific">Candidatus Dechloromonas phosphorivorans</name>
    <dbReference type="NCBI Taxonomy" id="2899244"/>
    <lineage>
        <taxon>Bacteria</taxon>
        <taxon>Pseudomonadati</taxon>
        <taxon>Pseudomonadota</taxon>
        <taxon>Betaproteobacteria</taxon>
        <taxon>Rhodocyclales</taxon>
        <taxon>Azonexaceae</taxon>
        <taxon>Dechloromonas</taxon>
    </lineage>
</organism>
<dbReference type="Proteomes" id="UP000808146">
    <property type="component" value="Unassembled WGS sequence"/>
</dbReference>